<proteinExistence type="predicted"/>
<dbReference type="SUPFAM" id="SSF53474">
    <property type="entry name" value="alpha/beta-Hydrolases"/>
    <property type="match status" value="1"/>
</dbReference>
<dbReference type="PANTHER" id="PTHR42886">
    <property type="entry name" value="RE40534P-RELATED"/>
    <property type="match status" value="1"/>
</dbReference>
<dbReference type="EMBL" id="BQXS01012013">
    <property type="protein sequence ID" value="GKT19068.1"/>
    <property type="molecule type" value="Genomic_DNA"/>
</dbReference>
<keyword evidence="3" id="KW-1185">Reference proteome</keyword>
<dbReference type="Gene3D" id="3.40.50.1820">
    <property type="entry name" value="alpha/beta hydrolase"/>
    <property type="match status" value="1"/>
</dbReference>
<evidence type="ECO:0000313" key="3">
    <source>
        <dbReference type="Proteomes" id="UP001057375"/>
    </source>
</evidence>
<dbReference type="Proteomes" id="UP001057375">
    <property type="component" value="Unassembled WGS sequence"/>
</dbReference>
<dbReference type="InterPro" id="IPR000073">
    <property type="entry name" value="AB_hydrolase_1"/>
</dbReference>
<dbReference type="PANTHER" id="PTHR42886:SF53">
    <property type="entry name" value="ALPHA_BETA-HYDROLASES SUPERFAMILY PROTEIN"/>
    <property type="match status" value="1"/>
</dbReference>
<accession>A0ABQ5JVM5</accession>
<feature type="domain" description="AB hydrolase-1" evidence="1">
    <location>
        <begin position="43"/>
        <end position="149"/>
    </location>
</feature>
<reference evidence="2" key="1">
    <citation type="submission" date="2022-03" db="EMBL/GenBank/DDBJ databases">
        <title>Draft genome sequence of Aduncisulcus paluster, a free-living microaerophilic Fornicata.</title>
        <authorList>
            <person name="Yuyama I."/>
            <person name="Kume K."/>
            <person name="Tamura T."/>
            <person name="Inagaki Y."/>
            <person name="Hashimoto T."/>
        </authorList>
    </citation>
    <scope>NUCLEOTIDE SEQUENCE</scope>
    <source>
        <strain evidence="2">NY0171</strain>
    </source>
</reference>
<gene>
    <name evidence="2" type="ORF">ADUPG1_011434</name>
</gene>
<comment type="caution">
    <text evidence="2">The sequence shown here is derived from an EMBL/GenBank/DDBJ whole genome shotgun (WGS) entry which is preliminary data.</text>
</comment>
<protein>
    <recommendedName>
        <fullName evidence="1">AB hydrolase-1 domain-containing protein</fullName>
    </recommendedName>
</protein>
<evidence type="ECO:0000313" key="2">
    <source>
        <dbReference type="EMBL" id="GKT19068.1"/>
    </source>
</evidence>
<dbReference type="Pfam" id="PF00561">
    <property type="entry name" value="Abhydrolase_1"/>
    <property type="match status" value="1"/>
</dbReference>
<name>A0ABQ5JVM5_9EUKA</name>
<evidence type="ECO:0000259" key="1">
    <source>
        <dbReference type="Pfam" id="PF00561"/>
    </source>
</evidence>
<organism evidence="2 3">
    <name type="scientific">Aduncisulcus paluster</name>
    <dbReference type="NCBI Taxonomy" id="2918883"/>
    <lineage>
        <taxon>Eukaryota</taxon>
        <taxon>Metamonada</taxon>
        <taxon>Carpediemonas-like organisms</taxon>
        <taxon>Aduncisulcus</taxon>
    </lineage>
</organism>
<sequence>MEFIIKIPYNSSYLSGILHYPKTGIVGKEVKSLETLFSDSDELVIFVHGLGAHKNSRNFMPSLAASITKISLRFDFPGCGESPGEFSLSYYAESDVLLHVIKYFQELPWNVKKFSLVGHSKGTNITLLTIARLAIMACSPLPDNISSVIGDHKKDVIPCSILPSFPLHLHSACFICGRYDMTVTPEDRYSPAQRADLTRQGWFLHSFRKDSVVRVTREMLIEKEILRVGNMARIVRHLTDEKEIQFKRSGFILESCAVLHHAHDDVIPFEDGVKLSKDLGVVCNRIEGKSRIPHCFVGLFEKVADILELCITKRI</sequence>
<dbReference type="InterPro" id="IPR029058">
    <property type="entry name" value="AB_hydrolase_fold"/>
</dbReference>